<sequence>MPRSAAEREHFVLVLFSVENKPQCSLCFLLRHIAYSERWIYAPMLVQNLDDSRARFCCGAKNIQRNSSSSSLQSDIWNMTLHTVSCKLTVISMVRGKLCFDSGKAGEVIVVVTTAVYGWLLKTLRQPTTTFALHVDSLPVNLMFYLNLDSTKFDKYSQLHGNLVFPRKGREVRNTRRIFLPDVTFLCSIVSYAGLRRKCSVPRTPDKVATVVRFMPDAGWLRWLVLVLCMPKDRLPHRTRFCQPCAEWKRPSGGQCMTWQRSRETLTRVLDVTTIGTLGTAIKRHLLQLFDGAADKFRGTV</sequence>
<name>G7YKM4_CLOSI</name>
<evidence type="ECO:0000313" key="2">
    <source>
        <dbReference type="Proteomes" id="UP000008909"/>
    </source>
</evidence>
<reference evidence="1" key="1">
    <citation type="journal article" date="2011" name="Genome Biol.">
        <title>The draft genome of the carcinogenic human liver fluke Clonorchis sinensis.</title>
        <authorList>
            <person name="Wang X."/>
            <person name="Chen W."/>
            <person name="Huang Y."/>
            <person name="Sun J."/>
            <person name="Men J."/>
            <person name="Liu H."/>
            <person name="Luo F."/>
            <person name="Guo L."/>
            <person name="Lv X."/>
            <person name="Deng C."/>
            <person name="Zhou C."/>
            <person name="Fan Y."/>
            <person name="Li X."/>
            <person name="Huang L."/>
            <person name="Hu Y."/>
            <person name="Liang C."/>
            <person name="Hu X."/>
            <person name="Xu J."/>
            <person name="Yu X."/>
        </authorList>
    </citation>
    <scope>NUCLEOTIDE SEQUENCE [LARGE SCALE GENOMIC DNA]</scope>
    <source>
        <strain evidence="1">Henan</strain>
    </source>
</reference>
<dbReference type="EMBL" id="DF143513">
    <property type="protein sequence ID" value="GAA53506.1"/>
    <property type="molecule type" value="Genomic_DNA"/>
</dbReference>
<reference key="2">
    <citation type="submission" date="2011-10" db="EMBL/GenBank/DDBJ databases">
        <title>The genome and transcriptome sequence of Clonorchis sinensis provide insights into the carcinogenic liver fluke.</title>
        <authorList>
            <person name="Wang X."/>
            <person name="Huang Y."/>
            <person name="Chen W."/>
            <person name="Liu H."/>
            <person name="Guo L."/>
            <person name="Chen Y."/>
            <person name="Luo F."/>
            <person name="Zhou W."/>
            <person name="Sun J."/>
            <person name="Mao Q."/>
            <person name="Liang P."/>
            <person name="Zhou C."/>
            <person name="Tian Y."/>
            <person name="Men J."/>
            <person name="Lv X."/>
            <person name="Huang L."/>
            <person name="Zhou J."/>
            <person name="Hu Y."/>
            <person name="Li R."/>
            <person name="Zhang F."/>
            <person name="Lei H."/>
            <person name="Li X."/>
            <person name="Hu X."/>
            <person name="Liang C."/>
            <person name="Xu J."/>
            <person name="Wu Z."/>
            <person name="Yu X."/>
        </authorList>
    </citation>
    <scope>NUCLEOTIDE SEQUENCE</scope>
    <source>
        <strain>Henan</strain>
    </source>
</reference>
<proteinExistence type="predicted"/>
<protein>
    <submittedName>
        <fullName evidence="1">Uncharacterized protein</fullName>
    </submittedName>
</protein>
<evidence type="ECO:0000313" key="1">
    <source>
        <dbReference type="EMBL" id="GAA53506.1"/>
    </source>
</evidence>
<accession>G7YKM4</accession>
<keyword evidence="2" id="KW-1185">Reference proteome</keyword>
<dbReference type="Proteomes" id="UP000008909">
    <property type="component" value="Unassembled WGS sequence"/>
</dbReference>
<organism evidence="1 2">
    <name type="scientific">Clonorchis sinensis</name>
    <name type="common">Chinese liver fluke</name>
    <dbReference type="NCBI Taxonomy" id="79923"/>
    <lineage>
        <taxon>Eukaryota</taxon>
        <taxon>Metazoa</taxon>
        <taxon>Spiralia</taxon>
        <taxon>Lophotrochozoa</taxon>
        <taxon>Platyhelminthes</taxon>
        <taxon>Trematoda</taxon>
        <taxon>Digenea</taxon>
        <taxon>Opisthorchiida</taxon>
        <taxon>Opisthorchiata</taxon>
        <taxon>Opisthorchiidae</taxon>
        <taxon>Clonorchis</taxon>
    </lineage>
</organism>
<gene>
    <name evidence="1" type="ORF">CLF_110394</name>
</gene>
<dbReference type="AlphaFoldDB" id="G7YKM4"/>